<evidence type="ECO:0000313" key="1">
    <source>
        <dbReference type="EMBL" id="KAF1973606.1"/>
    </source>
</evidence>
<evidence type="ECO:0008006" key="3">
    <source>
        <dbReference type="Google" id="ProtNLM"/>
    </source>
</evidence>
<proteinExistence type="predicted"/>
<dbReference type="AlphaFoldDB" id="A0A6A5VF00"/>
<dbReference type="Proteomes" id="UP000800036">
    <property type="component" value="Unassembled WGS sequence"/>
</dbReference>
<name>A0A6A5VF00_9PLEO</name>
<organism evidence="1 2">
    <name type="scientific">Bimuria novae-zelandiae CBS 107.79</name>
    <dbReference type="NCBI Taxonomy" id="1447943"/>
    <lineage>
        <taxon>Eukaryota</taxon>
        <taxon>Fungi</taxon>
        <taxon>Dikarya</taxon>
        <taxon>Ascomycota</taxon>
        <taxon>Pezizomycotina</taxon>
        <taxon>Dothideomycetes</taxon>
        <taxon>Pleosporomycetidae</taxon>
        <taxon>Pleosporales</taxon>
        <taxon>Massarineae</taxon>
        <taxon>Didymosphaeriaceae</taxon>
        <taxon>Bimuria</taxon>
    </lineage>
</organism>
<gene>
    <name evidence="1" type="ORF">BU23DRAFT_437537</name>
</gene>
<protein>
    <recommendedName>
        <fullName evidence="3">Heterokaryon incompatibility domain-containing protein</fullName>
    </recommendedName>
</protein>
<feature type="non-terminal residue" evidence="1">
    <location>
        <position position="1"/>
    </location>
</feature>
<accession>A0A6A5VF00</accession>
<keyword evidence="2" id="KW-1185">Reference proteome</keyword>
<feature type="non-terminal residue" evidence="1">
    <location>
        <position position="53"/>
    </location>
</feature>
<evidence type="ECO:0000313" key="2">
    <source>
        <dbReference type="Proteomes" id="UP000800036"/>
    </source>
</evidence>
<dbReference type="EMBL" id="ML976680">
    <property type="protein sequence ID" value="KAF1973606.1"/>
    <property type="molecule type" value="Genomic_DNA"/>
</dbReference>
<sequence>LRSIRNDTQPRVLWIDIICTNGWNSIEPEMTRLIYSKGLRNIVYIGDSNESTN</sequence>
<reference evidence="1" key="1">
    <citation type="journal article" date="2020" name="Stud. Mycol.">
        <title>101 Dothideomycetes genomes: a test case for predicting lifestyles and emergence of pathogens.</title>
        <authorList>
            <person name="Haridas S."/>
            <person name="Albert R."/>
            <person name="Binder M."/>
            <person name="Bloem J."/>
            <person name="Labutti K."/>
            <person name="Salamov A."/>
            <person name="Andreopoulos B."/>
            <person name="Baker S."/>
            <person name="Barry K."/>
            <person name="Bills G."/>
            <person name="Bluhm B."/>
            <person name="Cannon C."/>
            <person name="Castanera R."/>
            <person name="Culley D."/>
            <person name="Daum C."/>
            <person name="Ezra D."/>
            <person name="Gonzalez J."/>
            <person name="Henrissat B."/>
            <person name="Kuo A."/>
            <person name="Liang C."/>
            <person name="Lipzen A."/>
            <person name="Lutzoni F."/>
            <person name="Magnuson J."/>
            <person name="Mondo S."/>
            <person name="Nolan M."/>
            <person name="Ohm R."/>
            <person name="Pangilinan J."/>
            <person name="Park H.-J."/>
            <person name="Ramirez L."/>
            <person name="Alfaro M."/>
            <person name="Sun H."/>
            <person name="Tritt A."/>
            <person name="Yoshinaga Y."/>
            <person name="Zwiers L.-H."/>
            <person name="Turgeon B."/>
            <person name="Goodwin S."/>
            <person name="Spatafora J."/>
            <person name="Crous P."/>
            <person name="Grigoriev I."/>
        </authorList>
    </citation>
    <scope>NUCLEOTIDE SEQUENCE</scope>
    <source>
        <strain evidence="1">CBS 107.79</strain>
    </source>
</reference>